<protein>
    <submittedName>
        <fullName evidence="1">Uncharacterized protein</fullName>
    </submittedName>
</protein>
<dbReference type="AlphaFoldDB" id="A0AAD4BCD9"/>
<feature type="non-terminal residue" evidence="1">
    <location>
        <position position="83"/>
    </location>
</feature>
<accession>A0AAD4BCD9</accession>
<dbReference type="Proteomes" id="UP001194468">
    <property type="component" value="Unassembled WGS sequence"/>
</dbReference>
<organism evidence="1 2">
    <name type="scientific">Boletus edulis BED1</name>
    <dbReference type="NCBI Taxonomy" id="1328754"/>
    <lineage>
        <taxon>Eukaryota</taxon>
        <taxon>Fungi</taxon>
        <taxon>Dikarya</taxon>
        <taxon>Basidiomycota</taxon>
        <taxon>Agaricomycotina</taxon>
        <taxon>Agaricomycetes</taxon>
        <taxon>Agaricomycetidae</taxon>
        <taxon>Boletales</taxon>
        <taxon>Boletineae</taxon>
        <taxon>Boletaceae</taxon>
        <taxon>Boletoideae</taxon>
        <taxon>Boletus</taxon>
    </lineage>
</organism>
<gene>
    <name evidence="1" type="ORF">L210DRAFT_3575551</name>
</gene>
<name>A0AAD4BCD9_BOLED</name>
<dbReference type="EMBL" id="WHUW01000163">
    <property type="protein sequence ID" value="KAF8419998.1"/>
    <property type="molecule type" value="Genomic_DNA"/>
</dbReference>
<evidence type="ECO:0000313" key="1">
    <source>
        <dbReference type="EMBL" id="KAF8419998.1"/>
    </source>
</evidence>
<sequence>MWIGCLQERCCFPNVLCTVTLHPEFPSVVGRQPWLAFHEYTATRLASQGNKGCSDALGTSIMMTVPLQSVNAESGENSSQNSP</sequence>
<reference evidence="1" key="2">
    <citation type="journal article" date="2020" name="Nat. Commun.">
        <title>Large-scale genome sequencing of mycorrhizal fungi provides insights into the early evolution of symbiotic traits.</title>
        <authorList>
            <person name="Miyauchi S."/>
            <person name="Kiss E."/>
            <person name="Kuo A."/>
            <person name="Drula E."/>
            <person name="Kohler A."/>
            <person name="Sanchez-Garcia M."/>
            <person name="Morin E."/>
            <person name="Andreopoulos B."/>
            <person name="Barry K.W."/>
            <person name="Bonito G."/>
            <person name="Buee M."/>
            <person name="Carver A."/>
            <person name="Chen C."/>
            <person name="Cichocki N."/>
            <person name="Clum A."/>
            <person name="Culley D."/>
            <person name="Crous P.W."/>
            <person name="Fauchery L."/>
            <person name="Girlanda M."/>
            <person name="Hayes R.D."/>
            <person name="Keri Z."/>
            <person name="LaButti K."/>
            <person name="Lipzen A."/>
            <person name="Lombard V."/>
            <person name="Magnuson J."/>
            <person name="Maillard F."/>
            <person name="Murat C."/>
            <person name="Nolan M."/>
            <person name="Ohm R.A."/>
            <person name="Pangilinan J."/>
            <person name="Pereira M.F."/>
            <person name="Perotto S."/>
            <person name="Peter M."/>
            <person name="Pfister S."/>
            <person name="Riley R."/>
            <person name="Sitrit Y."/>
            <person name="Stielow J.B."/>
            <person name="Szollosi G."/>
            <person name="Zifcakova L."/>
            <person name="Stursova M."/>
            <person name="Spatafora J.W."/>
            <person name="Tedersoo L."/>
            <person name="Vaario L.M."/>
            <person name="Yamada A."/>
            <person name="Yan M."/>
            <person name="Wang P."/>
            <person name="Xu J."/>
            <person name="Bruns T."/>
            <person name="Baldrian P."/>
            <person name="Vilgalys R."/>
            <person name="Dunand C."/>
            <person name="Henrissat B."/>
            <person name="Grigoriev I.V."/>
            <person name="Hibbett D."/>
            <person name="Nagy L.G."/>
            <person name="Martin F.M."/>
        </authorList>
    </citation>
    <scope>NUCLEOTIDE SEQUENCE</scope>
    <source>
        <strain evidence="1">BED1</strain>
    </source>
</reference>
<keyword evidence="2" id="KW-1185">Reference proteome</keyword>
<evidence type="ECO:0000313" key="2">
    <source>
        <dbReference type="Proteomes" id="UP001194468"/>
    </source>
</evidence>
<comment type="caution">
    <text evidence="1">The sequence shown here is derived from an EMBL/GenBank/DDBJ whole genome shotgun (WGS) entry which is preliminary data.</text>
</comment>
<proteinExistence type="predicted"/>
<reference evidence="1" key="1">
    <citation type="submission" date="2019-10" db="EMBL/GenBank/DDBJ databases">
        <authorList>
            <consortium name="DOE Joint Genome Institute"/>
            <person name="Kuo A."/>
            <person name="Miyauchi S."/>
            <person name="Kiss E."/>
            <person name="Drula E."/>
            <person name="Kohler A."/>
            <person name="Sanchez-Garcia M."/>
            <person name="Andreopoulos B."/>
            <person name="Barry K.W."/>
            <person name="Bonito G."/>
            <person name="Buee M."/>
            <person name="Carver A."/>
            <person name="Chen C."/>
            <person name="Cichocki N."/>
            <person name="Clum A."/>
            <person name="Culley D."/>
            <person name="Crous P.W."/>
            <person name="Fauchery L."/>
            <person name="Girlanda M."/>
            <person name="Hayes R."/>
            <person name="Keri Z."/>
            <person name="LaButti K."/>
            <person name="Lipzen A."/>
            <person name="Lombard V."/>
            <person name="Magnuson J."/>
            <person name="Maillard F."/>
            <person name="Morin E."/>
            <person name="Murat C."/>
            <person name="Nolan M."/>
            <person name="Ohm R."/>
            <person name="Pangilinan J."/>
            <person name="Pereira M."/>
            <person name="Perotto S."/>
            <person name="Peter M."/>
            <person name="Riley R."/>
            <person name="Sitrit Y."/>
            <person name="Stielow B."/>
            <person name="Szollosi G."/>
            <person name="Zifcakova L."/>
            <person name="Stursova M."/>
            <person name="Spatafora J.W."/>
            <person name="Tedersoo L."/>
            <person name="Vaario L.-M."/>
            <person name="Yamada A."/>
            <person name="Yan M."/>
            <person name="Wang P."/>
            <person name="Xu J."/>
            <person name="Bruns T."/>
            <person name="Baldrian P."/>
            <person name="Vilgalys R."/>
            <person name="Henrissat B."/>
            <person name="Grigoriev I.V."/>
            <person name="Hibbett D."/>
            <person name="Nagy L.G."/>
            <person name="Martin F.M."/>
        </authorList>
    </citation>
    <scope>NUCLEOTIDE SEQUENCE</scope>
    <source>
        <strain evidence="1">BED1</strain>
    </source>
</reference>